<protein>
    <submittedName>
        <fullName evidence="6">Uncharacterized protein</fullName>
    </submittedName>
</protein>
<dbReference type="PANTHER" id="PTHR13285">
    <property type="entry name" value="ACYLTRANSFERASE"/>
    <property type="match status" value="1"/>
</dbReference>
<gene>
    <name evidence="6" type="ORF">SteCoe_34765</name>
</gene>
<name>A0A1R2AU58_9CILI</name>
<organism evidence="6 7">
    <name type="scientific">Stentor coeruleus</name>
    <dbReference type="NCBI Taxonomy" id="5963"/>
    <lineage>
        <taxon>Eukaryota</taxon>
        <taxon>Sar</taxon>
        <taxon>Alveolata</taxon>
        <taxon>Ciliophora</taxon>
        <taxon>Postciliodesmatophora</taxon>
        <taxon>Heterotrichea</taxon>
        <taxon>Heterotrichida</taxon>
        <taxon>Stentoridae</taxon>
        <taxon>Stentor</taxon>
    </lineage>
</organism>
<feature type="transmembrane region" description="Helical" evidence="5">
    <location>
        <begin position="149"/>
        <end position="165"/>
    </location>
</feature>
<feature type="transmembrane region" description="Helical" evidence="5">
    <location>
        <begin position="508"/>
        <end position="528"/>
    </location>
</feature>
<evidence type="ECO:0000256" key="4">
    <source>
        <dbReference type="ARBA" id="ARBA00023136"/>
    </source>
</evidence>
<dbReference type="Proteomes" id="UP000187209">
    <property type="component" value="Unassembled WGS sequence"/>
</dbReference>
<sequence length="542" mass="63991">MLPITRIKILLPWQIVEFLLSLSFYLIPIAFLFHDAYTLSHDLDSKYKIAEVKASPYFENQKIDQNDGQLKSFLEGLPLLTGFAFIFVALRRLLYRFHKSVTLSLLFYALCGLGYGAYINGPGVIFLFGTIITNYYIAKAAAGKKIFPIIVWIGNLSFLILAKYYKGFKFGWLYEGLELLDNVKVTFNWHRVHNLFTLKVISYMMDYHWKKSDEIVNTYEKHNEKCDECKNEIFCLRFRVESHANRFGLMCFVGYCFYPPLYLAGPTTTYNAWISQVENPQQTYSLKRIFIYILRFILMFFLLLWFIHNLYFPTIANNSSNRYILDSFTPYELIVSSYFILYWIWLKFTVIWRYFRIWALFDDIESPENINRCISNNYCFEGFWRSWHRSFNQWLIRYLFIPLGGRRCKILNIWIVFGFVAIWHELTLTLIAWGWGMCFFIVPEIMIKSYFASPKRKWFRQTIFYTIMCAVAGGIYICLMATANLVGYSFGLSGLKVAVLEVANWEGLLLIVRVVAVLSFGTHFMILYRDFEASRGIKDRGY</sequence>
<evidence type="ECO:0000256" key="3">
    <source>
        <dbReference type="ARBA" id="ARBA00022989"/>
    </source>
</evidence>
<feature type="transmembrane region" description="Helical" evidence="5">
    <location>
        <begin position="463"/>
        <end position="488"/>
    </location>
</feature>
<proteinExistence type="predicted"/>
<comment type="subcellular location">
    <subcellularLocation>
        <location evidence="1">Membrane</location>
        <topology evidence="1">Multi-pass membrane protein</topology>
    </subcellularLocation>
</comment>
<dbReference type="OrthoDB" id="420606at2759"/>
<dbReference type="InterPro" id="IPR004299">
    <property type="entry name" value="MBOAT_fam"/>
</dbReference>
<dbReference type="GO" id="GO:0005783">
    <property type="term" value="C:endoplasmic reticulum"/>
    <property type="evidence" value="ECO:0007669"/>
    <property type="project" value="TreeGrafter"/>
</dbReference>
<dbReference type="AlphaFoldDB" id="A0A1R2AU58"/>
<dbReference type="Pfam" id="PF03062">
    <property type="entry name" value="MBOAT"/>
    <property type="match status" value="1"/>
</dbReference>
<feature type="transmembrane region" description="Helical" evidence="5">
    <location>
        <begin position="328"/>
        <end position="346"/>
    </location>
</feature>
<evidence type="ECO:0000256" key="2">
    <source>
        <dbReference type="ARBA" id="ARBA00022692"/>
    </source>
</evidence>
<keyword evidence="3 5" id="KW-1133">Transmembrane helix</keyword>
<dbReference type="EMBL" id="MPUH01001412">
    <property type="protein sequence ID" value="OMJ67940.1"/>
    <property type="molecule type" value="Genomic_DNA"/>
</dbReference>
<evidence type="ECO:0000313" key="6">
    <source>
        <dbReference type="EMBL" id="OMJ67940.1"/>
    </source>
</evidence>
<dbReference type="InterPro" id="IPR051085">
    <property type="entry name" value="MB_O-acyltransferase"/>
</dbReference>
<evidence type="ECO:0000313" key="7">
    <source>
        <dbReference type="Proteomes" id="UP000187209"/>
    </source>
</evidence>
<keyword evidence="2 5" id="KW-0812">Transmembrane</keyword>
<evidence type="ECO:0000256" key="1">
    <source>
        <dbReference type="ARBA" id="ARBA00004141"/>
    </source>
</evidence>
<keyword evidence="7" id="KW-1185">Reference proteome</keyword>
<feature type="transmembrane region" description="Helical" evidence="5">
    <location>
        <begin position="76"/>
        <end position="94"/>
    </location>
</feature>
<evidence type="ECO:0000256" key="5">
    <source>
        <dbReference type="SAM" id="Phobius"/>
    </source>
</evidence>
<feature type="transmembrane region" description="Helical" evidence="5">
    <location>
        <begin position="106"/>
        <end position="137"/>
    </location>
</feature>
<dbReference type="GO" id="GO:0016020">
    <property type="term" value="C:membrane"/>
    <property type="evidence" value="ECO:0007669"/>
    <property type="project" value="UniProtKB-SubCell"/>
</dbReference>
<feature type="transmembrane region" description="Helical" evidence="5">
    <location>
        <begin position="12"/>
        <end position="33"/>
    </location>
</feature>
<comment type="caution">
    <text evidence="6">The sequence shown here is derived from an EMBL/GenBank/DDBJ whole genome shotgun (WGS) entry which is preliminary data.</text>
</comment>
<feature type="transmembrane region" description="Helical" evidence="5">
    <location>
        <begin position="289"/>
        <end position="308"/>
    </location>
</feature>
<dbReference type="GO" id="GO:0016746">
    <property type="term" value="F:acyltransferase activity"/>
    <property type="evidence" value="ECO:0007669"/>
    <property type="project" value="TreeGrafter"/>
</dbReference>
<keyword evidence="4 5" id="KW-0472">Membrane</keyword>
<reference evidence="6 7" key="1">
    <citation type="submission" date="2016-11" db="EMBL/GenBank/DDBJ databases">
        <title>The macronuclear genome of Stentor coeruleus: a giant cell with tiny introns.</title>
        <authorList>
            <person name="Slabodnick M."/>
            <person name="Ruby J.G."/>
            <person name="Reiff S.B."/>
            <person name="Swart E.C."/>
            <person name="Gosai S."/>
            <person name="Prabakaran S."/>
            <person name="Witkowska E."/>
            <person name="Larue G.E."/>
            <person name="Fisher S."/>
            <person name="Freeman R.M."/>
            <person name="Gunawardena J."/>
            <person name="Chu W."/>
            <person name="Stover N.A."/>
            <person name="Gregory B.D."/>
            <person name="Nowacki M."/>
            <person name="Derisi J."/>
            <person name="Roy S.W."/>
            <person name="Marshall W.F."/>
            <person name="Sood P."/>
        </authorList>
    </citation>
    <scope>NUCLEOTIDE SEQUENCE [LARGE SCALE GENOMIC DNA]</scope>
    <source>
        <strain evidence="6">WM001</strain>
    </source>
</reference>
<dbReference type="PANTHER" id="PTHR13285:SF18">
    <property type="entry name" value="PROTEIN-CYSTEINE N-PALMITOYLTRANSFERASE RASP"/>
    <property type="match status" value="1"/>
</dbReference>
<accession>A0A1R2AU58</accession>